<dbReference type="GeneID" id="36346375"/>
<dbReference type="RefSeq" id="XP_024345672.1">
    <property type="nucleotide sequence ID" value="XM_024499909.1"/>
</dbReference>
<evidence type="ECO:0000313" key="2">
    <source>
        <dbReference type="Proteomes" id="UP000019149"/>
    </source>
</evidence>
<name>W6U1S4_ECHGR</name>
<dbReference type="Proteomes" id="UP000019149">
    <property type="component" value="Unassembled WGS sequence"/>
</dbReference>
<protein>
    <submittedName>
        <fullName evidence="1">Uncharacterized protein</fullName>
    </submittedName>
</protein>
<reference evidence="1 2" key="1">
    <citation type="journal article" date="2013" name="Nat. Genet.">
        <title>The genome of the hydatid tapeworm Echinococcus granulosus.</title>
        <authorList>
            <person name="Zheng H."/>
            <person name="Zhang W."/>
            <person name="Zhang L."/>
            <person name="Zhang Z."/>
            <person name="Li J."/>
            <person name="Lu G."/>
            <person name="Zhu Y."/>
            <person name="Wang Y."/>
            <person name="Huang Y."/>
            <person name="Liu J."/>
            <person name="Kang H."/>
            <person name="Chen J."/>
            <person name="Wang L."/>
            <person name="Chen A."/>
            <person name="Yu S."/>
            <person name="Gao Z."/>
            <person name="Jin L."/>
            <person name="Gu W."/>
            <person name="Wang Z."/>
            <person name="Zhao L."/>
            <person name="Shi B."/>
            <person name="Wen H."/>
            <person name="Lin R."/>
            <person name="Jones M.K."/>
            <person name="Brejova B."/>
            <person name="Vinar T."/>
            <person name="Zhao G."/>
            <person name="McManus D.P."/>
            <person name="Chen Z."/>
            <person name="Zhou Y."/>
            <person name="Wang S."/>
        </authorList>
    </citation>
    <scope>NUCLEOTIDE SEQUENCE [LARGE SCALE GENOMIC DNA]</scope>
</reference>
<organism evidence="1 2">
    <name type="scientific">Echinococcus granulosus</name>
    <name type="common">Hydatid tapeworm</name>
    <dbReference type="NCBI Taxonomy" id="6210"/>
    <lineage>
        <taxon>Eukaryota</taxon>
        <taxon>Metazoa</taxon>
        <taxon>Spiralia</taxon>
        <taxon>Lophotrochozoa</taxon>
        <taxon>Platyhelminthes</taxon>
        <taxon>Cestoda</taxon>
        <taxon>Eucestoda</taxon>
        <taxon>Cyclophyllidea</taxon>
        <taxon>Taeniidae</taxon>
        <taxon>Echinococcus</taxon>
        <taxon>Echinococcus granulosus group</taxon>
    </lineage>
</organism>
<dbReference type="CTD" id="36346375"/>
<sequence length="221" mass="25176">MSPVTTTNYLSSTDHVDGKMSTTARWTDYRWMDSQSQLSIFKAVKLKLPWIRMLAATLQNNRLLWLGTCSFSKILATQKVKESCSVEMNLQIFGKIRAKAFFPKQGNSKPKSAEIASFSLENRRKYHDLTLSSAASLPSVNVVELSRCISDVGNECPPQFNENHSLESMVQEWSQKQWLRCDDQQEGQIQKCTAHIALFYDSCIASRLPLLQIYPLVINFN</sequence>
<evidence type="ECO:0000313" key="1">
    <source>
        <dbReference type="EMBL" id="EUB54476.1"/>
    </source>
</evidence>
<proteinExistence type="predicted"/>
<dbReference type="EMBL" id="APAU02000248">
    <property type="protein sequence ID" value="EUB54476.1"/>
    <property type="molecule type" value="Genomic_DNA"/>
</dbReference>
<gene>
    <name evidence="1" type="ORF">EGR_10660</name>
</gene>
<dbReference type="KEGG" id="egl:EGR_10660"/>
<dbReference type="AlphaFoldDB" id="W6U1S4"/>
<comment type="caution">
    <text evidence="1">The sequence shown here is derived from an EMBL/GenBank/DDBJ whole genome shotgun (WGS) entry which is preliminary data.</text>
</comment>
<keyword evidence="2" id="KW-1185">Reference proteome</keyword>
<accession>W6U1S4</accession>